<name>A0A7W6RBS2_9PROT</name>
<gene>
    <name evidence="2" type="ORF">GGD89_001086</name>
</gene>
<dbReference type="InterPro" id="IPR029044">
    <property type="entry name" value="Nucleotide-diphossugar_trans"/>
</dbReference>
<keyword evidence="3" id="KW-1185">Reference proteome</keyword>
<comment type="caution">
    <text evidence="2">The sequence shown here is derived from an EMBL/GenBank/DDBJ whole genome shotgun (WGS) entry which is preliminary data.</text>
</comment>
<dbReference type="InterPro" id="IPR001173">
    <property type="entry name" value="Glyco_trans_2-like"/>
</dbReference>
<dbReference type="Gene3D" id="3.90.550.10">
    <property type="entry name" value="Spore Coat Polysaccharide Biosynthesis Protein SpsA, Chain A"/>
    <property type="match status" value="1"/>
</dbReference>
<dbReference type="EMBL" id="JACIGK010000006">
    <property type="protein sequence ID" value="MBB4265467.1"/>
    <property type="molecule type" value="Genomic_DNA"/>
</dbReference>
<dbReference type="SUPFAM" id="SSF53448">
    <property type="entry name" value="Nucleotide-diphospho-sugar transferases"/>
    <property type="match status" value="1"/>
</dbReference>
<feature type="domain" description="Glycosyltransferase 2-like" evidence="1">
    <location>
        <begin position="10"/>
        <end position="122"/>
    </location>
</feature>
<evidence type="ECO:0000259" key="1">
    <source>
        <dbReference type="Pfam" id="PF00535"/>
    </source>
</evidence>
<dbReference type="AlphaFoldDB" id="A0A7W6RBS2"/>
<dbReference type="CDD" id="cd04186">
    <property type="entry name" value="GT_2_like_c"/>
    <property type="match status" value="1"/>
</dbReference>
<dbReference type="Pfam" id="PF00535">
    <property type="entry name" value="Glycos_transf_2"/>
    <property type="match status" value="1"/>
</dbReference>
<sequence>MQGADGVTVSVVVVFYGGEGLRACLLSALSQPGVIEVILVNNRDAPPWPTDLGALPREEPRLTLVHGQGNVGFGAGCNRGAARARGDVLLLLNPDGRLEPGTVPRLLDLAAMQPDDGWLLGPRLLNEDGSEQAGGRRNTGTPGEWLAEALRLDRLDPGTWRRVNRHTDPLPVAPVVEMPAISGAAMLLPRAFFARLGGFDEGYFLHFEDLALCRAVWRAGGRVLFAPAVTVTHLKSRSPVSGLFVTRHKIRSFRRYLWREFGRPAGTTPPWRLAVVWALLSAGLLVRTLVGTAAAKARAWWR</sequence>
<protein>
    <recommendedName>
        <fullName evidence="1">Glycosyltransferase 2-like domain-containing protein</fullName>
    </recommendedName>
</protein>
<dbReference type="RefSeq" id="WP_184043089.1">
    <property type="nucleotide sequence ID" value="NZ_JACIGK010000006.1"/>
</dbReference>
<dbReference type="PANTHER" id="PTHR43179">
    <property type="entry name" value="RHAMNOSYLTRANSFERASE WBBL"/>
    <property type="match status" value="1"/>
</dbReference>
<accession>A0A7W6RBS2</accession>
<reference evidence="2 3" key="1">
    <citation type="submission" date="2020-08" db="EMBL/GenBank/DDBJ databases">
        <title>Genome sequencing of Purple Non-Sulfur Bacteria from various extreme environments.</title>
        <authorList>
            <person name="Mayer M."/>
        </authorList>
    </citation>
    <scope>NUCLEOTIDE SEQUENCE [LARGE SCALE GENOMIC DNA]</scope>
    <source>
        <strain evidence="2 3">JA131</strain>
    </source>
</reference>
<proteinExistence type="predicted"/>
<organism evidence="2 3">
    <name type="scientific">Roseospira visakhapatnamensis</name>
    <dbReference type="NCBI Taxonomy" id="390880"/>
    <lineage>
        <taxon>Bacteria</taxon>
        <taxon>Pseudomonadati</taxon>
        <taxon>Pseudomonadota</taxon>
        <taxon>Alphaproteobacteria</taxon>
        <taxon>Rhodospirillales</taxon>
        <taxon>Rhodospirillaceae</taxon>
        <taxon>Roseospira</taxon>
    </lineage>
</organism>
<dbReference type="PANTHER" id="PTHR43179:SF7">
    <property type="entry name" value="RHAMNOSYLTRANSFERASE WBBL"/>
    <property type="match status" value="1"/>
</dbReference>
<dbReference type="Proteomes" id="UP000554286">
    <property type="component" value="Unassembled WGS sequence"/>
</dbReference>
<evidence type="ECO:0000313" key="3">
    <source>
        <dbReference type="Proteomes" id="UP000554286"/>
    </source>
</evidence>
<evidence type="ECO:0000313" key="2">
    <source>
        <dbReference type="EMBL" id="MBB4265467.1"/>
    </source>
</evidence>